<reference evidence="4 5" key="1">
    <citation type="journal article" date="2024" name="Int. J. Mol. Sci.">
        <title>Exploration of Alicyclobacillus spp. Genome in Search of Antibiotic Resistance.</title>
        <authorList>
            <person name="Bucka-Kolendo J."/>
            <person name="Kiousi D.E."/>
            <person name="Dekowska A."/>
            <person name="Mikolajczuk-Szczyrba A."/>
            <person name="Karadedos D.M."/>
            <person name="Michael P."/>
            <person name="Galanis A."/>
            <person name="Sokolowska B."/>
        </authorList>
    </citation>
    <scope>NUCLEOTIDE SEQUENCE [LARGE SCALE GENOMIC DNA]</scope>
    <source>
        <strain evidence="4 5">KKP 3000</strain>
    </source>
</reference>
<organism evidence="4 5">
    <name type="scientific">Alicyclobacillus fastidiosus</name>
    <dbReference type="NCBI Taxonomy" id="392011"/>
    <lineage>
        <taxon>Bacteria</taxon>
        <taxon>Bacillati</taxon>
        <taxon>Bacillota</taxon>
        <taxon>Bacilli</taxon>
        <taxon>Bacillales</taxon>
        <taxon>Alicyclobacillaceae</taxon>
        <taxon>Alicyclobacillus</taxon>
    </lineage>
</organism>
<evidence type="ECO:0000256" key="1">
    <source>
        <dbReference type="SAM" id="Phobius"/>
    </source>
</evidence>
<dbReference type="InterPro" id="IPR052955">
    <property type="entry name" value="UPF0703_membrane_permease"/>
</dbReference>
<sequence>MNQWVKYYSRLIPSIFLLFFTVFLWRLIISHDIYLLVSPLIAIVIKISVCMIDIVVLFSFISVLVSRPYSEEHTHGLNCDHHHEHTEIYSKWGLTTVLLLVSFIGLGFTWHPKPLGTNMISVTNTIVPESIFQIHASVRGSRTNSDSGSSLTNWVQLTHSTIDNAADARYYASQDHAVIQNTGQLSEETIADEYGTNGTGVVGRNVSITGFVYHPPRFPYNTFILTRYFIFCCIADAEPVGILVQSQKSQTLTNDEWVSVNGKILSQPLSIYLNQYEPTSWYPQQPKQPYILAKTVTQIPVPLYPYMVPNF</sequence>
<name>A0ABV5AMJ7_9BACL</name>
<gene>
    <name evidence="4" type="ORF">KKP3000_003156</name>
</gene>
<dbReference type="Proteomes" id="UP001579974">
    <property type="component" value="Unassembled WGS sequence"/>
</dbReference>
<feature type="transmembrane region" description="Helical" evidence="1">
    <location>
        <begin position="92"/>
        <end position="110"/>
    </location>
</feature>
<feature type="transmembrane region" description="Helical" evidence="1">
    <location>
        <begin position="40"/>
        <end position="65"/>
    </location>
</feature>
<dbReference type="PANTHER" id="PTHR40047:SF1">
    <property type="entry name" value="UPF0703 PROTEIN YCGQ"/>
    <property type="match status" value="1"/>
</dbReference>
<keyword evidence="1" id="KW-0812">Transmembrane</keyword>
<keyword evidence="1" id="KW-1133">Transmembrane helix</keyword>
<dbReference type="InterPro" id="IPR048493">
    <property type="entry name" value="DUF1980_N"/>
</dbReference>
<keyword evidence="1" id="KW-0472">Membrane</keyword>
<evidence type="ECO:0000313" key="4">
    <source>
        <dbReference type="EMBL" id="MFB5193210.1"/>
    </source>
</evidence>
<dbReference type="NCBIfam" id="TIGR03943">
    <property type="entry name" value="TIGR03943 family putative permease subunit"/>
    <property type="match status" value="1"/>
</dbReference>
<feature type="domain" description="DUF1980" evidence="3">
    <location>
        <begin position="201"/>
        <end position="291"/>
    </location>
</feature>
<keyword evidence="5" id="KW-1185">Reference proteome</keyword>
<dbReference type="Pfam" id="PF21537">
    <property type="entry name" value="DUF1980_C"/>
    <property type="match status" value="1"/>
</dbReference>
<dbReference type="EMBL" id="JBDXSU010000049">
    <property type="protein sequence ID" value="MFB5193210.1"/>
    <property type="molecule type" value="Genomic_DNA"/>
</dbReference>
<feature type="transmembrane region" description="Helical" evidence="1">
    <location>
        <begin position="7"/>
        <end position="28"/>
    </location>
</feature>
<dbReference type="InterPro" id="IPR048447">
    <property type="entry name" value="DUF1980_C"/>
</dbReference>
<evidence type="ECO:0000259" key="3">
    <source>
        <dbReference type="Pfam" id="PF21537"/>
    </source>
</evidence>
<proteinExistence type="predicted"/>
<dbReference type="Pfam" id="PF09323">
    <property type="entry name" value="DUF1980"/>
    <property type="match status" value="1"/>
</dbReference>
<comment type="caution">
    <text evidence="4">The sequence shown here is derived from an EMBL/GenBank/DDBJ whole genome shotgun (WGS) entry which is preliminary data.</text>
</comment>
<dbReference type="InterPro" id="IPR015402">
    <property type="entry name" value="DUF1980"/>
</dbReference>
<protein>
    <submittedName>
        <fullName evidence="4">TIGR03943 family protein</fullName>
    </submittedName>
</protein>
<accession>A0ABV5AMJ7</accession>
<evidence type="ECO:0000259" key="2">
    <source>
        <dbReference type="Pfam" id="PF09323"/>
    </source>
</evidence>
<feature type="domain" description="DUF1980" evidence="2">
    <location>
        <begin position="15"/>
        <end position="121"/>
    </location>
</feature>
<evidence type="ECO:0000313" key="5">
    <source>
        <dbReference type="Proteomes" id="UP001579974"/>
    </source>
</evidence>
<dbReference type="PANTHER" id="PTHR40047">
    <property type="entry name" value="UPF0703 PROTEIN YCGQ"/>
    <property type="match status" value="1"/>
</dbReference>
<dbReference type="RefSeq" id="WP_275475998.1">
    <property type="nucleotide sequence ID" value="NZ_CP162940.1"/>
</dbReference>